<sequence>MDRFEKVQALPEKGRLMQAILLVAGPLPMWRNPPLPLKRLQIPLVGLERRVLDRWSAKRVKA</sequence>
<dbReference type="EMBL" id="JAUJYN010000005">
    <property type="protein sequence ID" value="KAK1272088.1"/>
    <property type="molecule type" value="Genomic_DNA"/>
</dbReference>
<proteinExistence type="predicted"/>
<keyword evidence="2" id="KW-1185">Reference proteome</keyword>
<dbReference type="Proteomes" id="UP001179952">
    <property type="component" value="Unassembled WGS sequence"/>
</dbReference>
<dbReference type="AlphaFoldDB" id="A0AAV9B6W2"/>
<gene>
    <name evidence="1" type="ORF">QJS04_geneDACA019993</name>
</gene>
<protein>
    <submittedName>
        <fullName evidence="1">Uncharacterized protein</fullName>
    </submittedName>
</protein>
<accession>A0AAV9B6W2</accession>
<dbReference type="Pfam" id="PF07795">
    <property type="entry name" value="DUF1635"/>
    <property type="match status" value="1"/>
</dbReference>
<reference evidence="1" key="2">
    <citation type="submission" date="2023-06" db="EMBL/GenBank/DDBJ databases">
        <authorList>
            <person name="Ma L."/>
            <person name="Liu K.-W."/>
            <person name="Li Z."/>
            <person name="Hsiao Y.-Y."/>
            <person name="Qi Y."/>
            <person name="Fu T."/>
            <person name="Tang G."/>
            <person name="Zhang D."/>
            <person name="Sun W.-H."/>
            <person name="Liu D.-K."/>
            <person name="Li Y."/>
            <person name="Chen G.-Z."/>
            <person name="Liu X.-D."/>
            <person name="Liao X.-Y."/>
            <person name="Jiang Y.-T."/>
            <person name="Yu X."/>
            <person name="Hao Y."/>
            <person name="Huang J."/>
            <person name="Zhao X.-W."/>
            <person name="Ke S."/>
            <person name="Chen Y.-Y."/>
            <person name="Wu W.-L."/>
            <person name="Hsu J.-L."/>
            <person name="Lin Y.-F."/>
            <person name="Huang M.-D."/>
            <person name="Li C.-Y."/>
            <person name="Huang L."/>
            <person name="Wang Z.-W."/>
            <person name="Zhao X."/>
            <person name="Zhong W.-Y."/>
            <person name="Peng D.-H."/>
            <person name="Ahmad S."/>
            <person name="Lan S."/>
            <person name="Zhang J.-S."/>
            <person name="Tsai W.-C."/>
            <person name="Van De Peer Y."/>
            <person name="Liu Z.-J."/>
        </authorList>
    </citation>
    <scope>NUCLEOTIDE SEQUENCE</scope>
    <source>
        <strain evidence="1">SCP</strain>
        <tissue evidence="1">Leaves</tissue>
    </source>
</reference>
<name>A0AAV9B6W2_ACOGR</name>
<comment type="caution">
    <text evidence="1">The sequence shown here is derived from an EMBL/GenBank/DDBJ whole genome shotgun (WGS) entry which is preliminary data.</text>
</comment>
<evidence type="ECO:0000313" key="1">
    <source>
        <dbReference type="EMBL" id="KAK1272088.1"/>
    </source>
</evidence>
<organism evidence="1 2">
    <name type="scientific">Acorus gramineus</name>
    <name type="common">Dwarf sweet flag</name>
    <dbReference type="NCBI Taxonomy" id="55184"/>
    <lineage>
        <taxon>Eukaryota</taxon>
        <taxon>Viridiplantae</taxon>
        <taxon>Streptophyta</taxon>
        <taxon>Embryophyta</taxon>
        <taxon>Tracheophyta</taxon>
        <taxon>Spermatophyta</taxon>
        <taxon>Magnoliopsida</taxon>
        <taxon>Liliopsida</taxon>
        <taxon>Acoraceae</taxon>
        <taxon>Acorus</taxon>
    </lineage>
</organism>
<reference evidence="1" key="1">
    <citation type="journal article" date="2023" name="Nat. Commun.">
        <title>Diploid and tetraploid genomes of Acorus and the evolution of monocots.</title>
        <authorList>
            <person name="Ma L."/>
            <person name="Liu K.W."/>
            <person name="Li Z."/>
            <person name="Hsiao Y.Y."/>
            <person name="Qi Y."/>
            <person name="Fu T."/>
            <person name="Tang G.D."/>
            <person name="Zhang D."/>
            <person name="Sun W.H."/>
            <person name="Liu D.K."/>
            <person name="Li Y."/>
            <person name="Chen G.Z."/>
            <person name="Liu X.D."/>
            <person name="Liao X.Y."/>
            <person name="Jiang Y.T."/>
            <person name="Yu X."/>
            <person name="Hao Y."/>
            <person name="Huang J."/>
            <person name="Zhao X.W."/>
            <person name="Ke S."/>
            <person name="Chen Y.Y."/>
            <person name="Wu W.L."/>
            <person name="Hsu J.L."/>
            <person name="Lin Y.F."/>
            <person name="Huang M.D."/>
            <person name="Li C.Y."/>
            <person name="Huang L."/>
            <person name="Wang Z.W."/>
            <person name="Zhao X."/>
            <person name="Zhong W.Y."/>
            <person name="Peng D.H."/>
            <person name="Ahmad S."/>
            <person name="Lan S."/>
            <person name="Zhang J.S."/>
            <person name="Tsai W.C."/>
            <person name="Van de Peer Y."/>
            <person name="Liu Z.J."/>
        </authorList>
    </citation>
    <scope>NUCLEOTIDE SEQUENCE</scope>
    <source>
        <strain evidence="1">SCP</strain>
    </source>
</reference>
<evidence type="ECO:0000313" key="2">
    <source>
        <dbReference type="Proteomes" id="UP001179952"/>
    </source>
</evidence>
<dbReference type="InterPro" id="IPR012862">
    <property type="entry name" value="DUF1635"/>
</dbReference>